<comment type="caution">
    <text evidence="4">The sequence shown here is derived from an EMBL/GenBank/DDBJ whole genome shotgun (WGS) entry which is preliminary data.</text>
</comment>
<organism evidence="4 5">
    <name type="scientific">Demequina lignilytica</name>
    <dbReference type="NCBI Taxonomy" id="3051663"/>
    <lineage>
        <taxon>Bacteria</taxon>
        <taxon>Bacillati</taxon>
        <taxon>Actinomycetota</taxon>
        <taxon>Actinomycetes</taxon>
        <taxon>Micrococcales</taxon>
        <taxon>Demequinaceae</taxon>
        <taxon>Demequina</taxon>
    </lineage>
</organism>
<dbReference type="PANTHER" id="PTHR43877:SF5">
    <property type="entry name" value="BLL8307 PROTEIN"/>
    <property type="match status" value="1"/>
</dbReference>
<dbReference type="InterPro" id="IPR050832">
    <property type="entry name" value="Bact_Acetyltransf"/>
</dbReference>
<feature type="domain" description="N-acetyltransferase" evidence="3">
    <location>
        <begin position="8"/>
        <end position="158"/>
    </location>
</feature>
<evidence type="ECO:0000313" key="4">
    <source>
        <dbReference type="EMBL" id="MDN4484011.1"/>
    </source>
</evidence>
<dbReference type="Proteomes" id="UP001172756">
    <property type="component" value="Unassembled WGS sequence"/>
</dbReference>
<dbReference type="SUPFAM" id="SSF55729">
    <property type="entry name" value="Acyl-CoA N-acyltransferases (Nat)"/>
    <property type="match status" value="1"/>
</dbReference>
<evidence type="ECO:0000256" key="2">
    <source>
        <dbReference type="ARBA" id="ARBA00023315"/>
    </source>
</evidence>
<evidence type="ECO:0000313" key="5">
    <source>
        <dbReference type="Proteomes" id="UP001172756"/>
    </source>
</evidence>
<dbReference type="Gene3D" id="3.40.630.30">
    <property type="match status" value="1"/>
</dbReference>
<sequence length="160" mass="16833">MSTPDVRIAVEDPATDDVVALLSEHLADMHATSPAESVHALDVRALRAPHVTFLAARDHAGALLGVGALAVLGPDHGEIKSMRTTPAARGRGVAAAVLARIVDLGRARGLARLSLETGTQDFFAPAHRLYERHGLVACGPFGSYTPDPHSRFYTLALADA</sequence>
<dbReference type="PROSITE" id="PS51186">
    <property type="entry name" value="GNAT"/>
    <property type="match status" value="1"/>
</dbReference>
<name>A0AB35MJP7_9MICO</name>
<keyword evidence="2 4" id="KW-0012">Acyltransferase</keyword>
<gene>
    <name evidence="4" type="ORF">QQ002_10720</name>
</gene>
<dbReference type="InterPro" id="IPR000182">
    <property type="entry name" value="GNAT_dom"/>
</dbReference>
<dbReference type="RefSeq" id="WP_301160699.1">
    <property type="nucleotide sequence ID" value="NZ_JAUHQB010000007.1"/>
</dbReference>
<dbReference type="AlphaFoldDB" id="A0AB35MJP7"/>
<evidence type="ECO:0000256" key="1">
    <source>
        <dbReference type="ARBA" id="ARBA00022679"/>
    </source>
</evidence>
<dbReference type="InterPro" id="IPR016181">
    <property type="entry name" value="Acyl_CoA_acyltransferase"/>
</dbReference>
<keyword evidence="1 4" id="KW-0808">Transferase</keyword>
<reference evidence="4 5" key="1">
    <citation type="submission" date="2023-06" db="EMBL/GenBank/DDBJ databases">
        <title>SYSU T0a273.</title>
        <authorList>
            <person name="Gao L."/>
            <person name="Fang B.-Z."/>
            <person name="Li W.-J."/>
        </authorList>
    </citation>
    <scope>NUCLEOTIDE SEQUENCE [LARGE SCALE GENOMIC DNA]</scope>
    <source>
        <strain evidence="4 5">SYSU T0a273</strain>
    </source>
</reference>
<accession>A0AB35MJP7</accession>
<dbReference type="Pfam" id="PF00583">
    <property type="entry name" value="Acetyltransf_1"/>
    <property type="match status" value="1"/>
</dbReference>
<dbReference type="EC" id="2.3.1.-" evidence="4"/>
<protein>
    <submittedName>
        <fullName evidence="4">GNAT family N-acetyltransferase</fullName>
        <ecNumber evidence="4">2.3.1.-</ecNumber>
    </submittedName>
</protein>
<dbReference type="GO" id="GO:0016747">
    <property type="term" value="F:acyltransferase activity, transferring groups other than amino-acyl groups"/>
    <property type="evidence" value="ECO:0007669"/>
    <property type="project" value="InterPro"/>
</dbReference>
<dbReference type="EMBL" id="JAUHQB010000007">
    <property type="protein sequence ID" value="MDN4484011.1"/>
    <property type="molecule type" value="Genomic_DNA"/>
</dbReference>
<dbReference type="PANTHER" id="PTHR43877">
    <property type="entry name" value="AMINOALKYLPHOSPHONATE N-ACETYLTRANSFERASE-RELATED-RELATED"/>
    <property type="match status" value="1"/>
</dbReference>
<proteinExistence type="predicted"/>
<evidence type="ECO:0000259" key="3">
    <source>
        <dbReference type="PROSITE" id="PS51186"/>
    </source>
</evidence>